<dbReference type="Proteomes" id="UP001334084">
    <property type="component" value="Chromosome 4"/>
</dbReference>
<dbReference type="KEGG" id="vnx:VNE69_04220"/>
<keyword evidence="2" id="KW-1185">Reference proteome</keyword>
<sequence length="251" mass="29962">MFQYILLIFCSKHDQDKNFEPLYEQKPNCNSNVKISCVNIDDISITAKSLKEQALPSQREKPTQPEAKIKSTNQIIYKNFLVSKNEVKVFPKDIWKKYKKCCIIINKFSHNFKRLNDVFLPTIKNEVESSSIDTISKSLIIENIDIISRTISYFAKLKPTYLKYNYNTDTMILYHRLSLERFPYPFDYFNLCKRFINLYELIIKRYIIFSSNHCIINQLLYDMSINLTYVFKKRHEFLEVTQNIIILLQEL</sequence>
<reference evidence="1" key="1">
    <citation type="journal article" date="2024" name="BMC Genomics">
        <title>Functional annotation of a divergent genome using sequence and structure-based similarity.</title>
        <authorList>
            <person name="Svedberg D."/>
            <person name="Winiger R.R."/>
            <person name="Berg A."/>
            <person name="Sharma H."/>
            <person name="Tellgren-Roth C."/>
            <person name="Debrunner-Vossbrinck B.A."/>
            <person name="Vossbrinck C.R."/>
            <person name="Barandun J."/>
        </authorList>
    </citation>
    <scope>NUCLEOTIDE SEQUENCE</scope>
    <source>
        <strain evidence="1">Illinois isolate</strain>
    </source>
</reference>
<gene>
    <name evidence="1" type="ORF">VNE69_04220</name>
</gene>
<dbReference type="AlphaFoldDB" id="A0AAX4JBT9"/>
<name>A0AAX4JBT9_9MICR</name>
<proteinExistence type="predicted"/>
<dbReference type="GeneID" id="90541210"/>
<evidence type="ECO:0000313" key="2">
    <source>
        <dbReference type="Proteomes" id="UP001334084"/>
    </source>
</evidence>
<protein>
    <submittedName>
        <fullName evidence="1">Uncharacterized protein</fullName>
    </submittedName>
</protein>
<accession>A0AAX4JBT9</accession>
<organism evidence="1 2">
    <name type="scientific">Vairimorpha necatrix</name>
    <dbReference type="NCBI Taxonomy" id="6039"/>
    <lineage>
        <taxon>Eukaryota</taxon>
        <taxon>Fungi</taxon>
        <taxon>Fungi incertae sedis</taxon>
        <taxon>Microsporidia</taxon>
        <taxon>Nosematidae</taxon>
        <taxon>Vairimorpha</taxon>
    </lineage>
</organism>
<dbReference type="RefSeq" id="XP_065329544.1">
    <property type="nucleotide sequence ID" value="XM_065473472.1"/>
</dbReference>
<evidence type="ECO:0000313" key="1">
    <source>
        <dbReference type="EMBL" id="WUR03399.1"/>
    </source>
</evidence>
<dbReference type="EMBL" id="CP142729">
    <property type="protein sequence ID" value="WUR03399.1"/>
    <property type="molecule type" value="Genomic_DNA"/>
</dbReference>